<proteinExistence type="predicted"/>
<keyword evidence="3" id="KW-1185">Reference proteome</keyword>
<evidence type="ECO:0000313" key="3">
    <source>
        <dbReference type="Proteomes" id="UP001233172"/>
    </source>
</evidence>
<feature type="compositionally biased region" description="Polar residues" evidence="1">
    <location>
        <begin position="71"/>
        <end position="80"/>
    </location>
</feature>
<accession>A0AAD8B210</accession>
<protein>
    <submittedName>
        <fullName evidence="2">Uncharacterized protein</fullName>
    </submittedName>
</protein>
<dbReference type="AlphaFoldDB" id="A0AAD8B210"/>
<organism evidence="2 3">
    <name type="scientific">Biomphalaria pfeifferi</name>
    <name type="common">Bloodfluke planorb</name>
    <name type="synonym">Freshwater snail</name>
    <dbReference type="NCBI Taxonomy" id="112525"/>
    <lineage>
        <taxon>Eukaryota</taxon>
        <taxon>Metazoa</taxon>
        <taxon>Spiralia</taxon>
        <taxon>Lophotrochozoa</taxon>
        <taxon>Mollusca</taxon>
        <taxon>Gastropoda</taxon>
        <taxon>Heterobranchia</taxon>
        <taxon>Euthyneura</taxon>
        <taxon>Panpulmonata</taxon>
        <taxon>Hygrophila</taxon>
        <taxon>Lymnaeoidea</taxon>
        <taxon>Planorbidae</taxon>
        <taxon>Biomphalaria</taxon>
    </lineage>
</organism>
<dbReference type="EMBL" id="JASAOG010000164">
    <property type="protein sequence ID" value="KAK0046556.1"/>
    <property type="molecule type" value="Genomic_DNA"/>
</dbReference>
<feature type="region of interest" description="Disordered" evidence="1">
    <location>
        <begin position="48"/>
        <end position="85"/>
    </location>
</feature>
<dbReference type="Proteomes" id="UP001233172">
    <property type="component" value="Unassembled WGS sequence"/>
</dbReference>
<comment type="caution">
    <text evidence="2">The sequence shown here is derived from an EMBL/GenBank/DDBJ whole genome shotgun (WGS) entry which is preliminary data.</text>
</comment>
<sequence length="137" mass="15270">MISTQANPNKIKDSIPLSVHHTPTLPSSLRLKSCRRDAHLQKSVIAKKGFKRSRSRKALDPVVPGHHHISRPSNRCQDQASPRRRRPVGVKLIYSPSSPNCIVLTLRLGGKRNGGRDGWTVASVASDQMSRKLQIRQ</sequence>
<evidence type="ECO:0000313" key="2">
    <source>
        <dbReference type="EMBL" id="KAK0046556.1"/>
    </source>
</evidence>
<reference evidence="2" key="1">
    <citation type="journal article" date="2023" name="PLoS Negl. Trop. Dis.">
        <title>A genome sequence for Biomphalaria pfeifferi, the major vector snail for the human-infecting parasite Schistosoma mansoni.</title>
        <authorList>
            <person name="Bu L."/>
            <person name="Lu L."/>
            <person name="Laidemitt M.R."/>
            <person name="Zhang S.M."/>
            <person name="Mutuku M."/>
            <person name="Mkoji G."/>
            <person name="Steinauer M."/>
            <person name="Loker E.S."/>
        </authorList>
    </citation>
    <scope>NUCLEOTIDE SEQUENCE</scope>
    <source>
        <strain evidence="2">KasaAsao</strain>
    </source>
</reference>
<evidence type="ECO:0000256" key="1">
    <source>
        <dbReference type="SAM" id="MobiDB-lite"/>
    </source>
</evidence>
<gene>
    <name evidence="2" type="ORF">Bpfe_024074</name>
</gene>
<name>A0AAD8B210_BIOPF</name>
<reference evidence="2" key="2">
    <citation type="submission" date="2023-04" db="EMBL/GenBank/DDBJ databases">
        <authorList>
            <person name="Bu L."/>
            <person name="Lu L."/>
            <person name="Laidemitt M.R."/>
            <person name="Zhang S.M."/>
            <person name="Mutuku M."/>
            <person name="Mkoji G."/>
            <person name="Steinauer M."/>
            <person name="Loker E.S."/>
        </authorList>
    </citation>
    <scope>NUCLEOTIDE SEQUENCE</scope>
    <source>
        <strain evidence="2">KasaAsao</strain>
        <tissue evidence="2">Whole Snail</tissue>
    </source>
</reference>